<evidence type="ECO:0000313" key="1">
    <source>
        <dbReference type="EMBL" id="KKK59427.1"/>
    </source>
</evidence>
<reference evidence="1" key="1">
    <citation type="journal article" date="2015" name="Nature">
        <title>Complex archaea that bridge the gap between prokaryotes and eukaryotes.</title>
        <authorList>
            <person name="Spang A."/>
            <person name="Saw J.H."/>
            <person name="Jorgensen S.L."/>
            <person name="Zaremba-Niedzwiedzka K."/>
            <person name="Martijn J."/>
            <person name="Lind A.E."/>
            <person name="van Eijk R."/>
            <person name="Schleper C."/>
            <person name="Guy L."/>
            <person name="Ettema T.J."/>
        </authorList>
    </citation>
    <scope>NUCLEOTIDE SEQUENCE</scope>
</reference>
<dbReference type="AlphaFoldDB" id="A0A0F8WR83"/>
<organism evidence="1">
    <name type="scientific">marine sediment metagenome</name>
    <dbReference type="NCBI Taxonomy" id="412755"/>
    <lineage>
        <taxon>unclassified sequences</taxon>
        <taxon>metagenomes</taxon>
        <taxon>ecological metagenomes</taxon>
    </lineage>
</organism>
<dbReference type="EMBL" id="LAZR01063485">
    <property type="protein sequence ID" value="KKK59427.1"/>
    <property type="molecule type" value="Genomic_DNA"/>
</dbReference>
<protein>
    <submittedName>
        <fullName evidence="1">Uncharacterized protein</fullName>
    </submittedName>
</protein>
<accession>A0A0F8WR83</accession>
<feature type="non-terminal residue" evidence="1">
    <location>
        <position position="39"/>
    </location>
</feature>
<gene>
    <name evidence="1" type="ORF">LCGC14_3034520</name>
</gene>
<proteinExistence type="predicted"/>
<name>A0A0F8WR83_9ZZZZ</name>
<comment type="caution">
    <text evidence="1">The sequence shown here is derived from an EMBL/GenBank/DDBJ whole genome shotgun (WGS) entry which is preliminary data.</text>
</comment>
<sequence>MAKRRSSIAHRFARMKGLPFEEKALMQRIGNLLDAAINN</sequence>